<evidence type="ECO:0000313" key="5">
    <source>
        <dbReference type="Proteomes" id="UP000800235"/>
    </source>
</evidence>
<dbReference type="Gene3D" id="2.60.120.260">
    <property type="entry name" value="Galactose-binding domain-like"/>
    <property type="match status" value="1"/>
</dbReference>
<evidence type="ECO:0000256" key="2">
    <source>
        <dbReference type="SAM" id="SignalP"/>
    </source>
</evidence>
<dbReference type="Pfam" id="PF09118">
    <property type="entry name" value="GO-like_E_set"/>
    <property type="match status" value="1"/>
</dbReference>
<comment type="caution">
    <text evidence="4">The sequence shown here is derived from an EMBL/GenBank/DDBJ whole genome shotgun (WGS) entry which is preliminary data.</text>
</comment>
<accession>A0A9P4TT93</accession>
<dbReference type="InterPro" id="IPR014756">
    <property type="entry name" value="Ig_E-set"/>
</dbReference>
<dbReference type="SUPFAM" id="SSF81296">
    <property type="entry name" value="E set domains"/>
    <property type="match status" value="1"/>
</dbReference>
<dbReference type="InterPro" id="IPR009880">
    <property type="entry name" value="Glyoxal_oxidase_N"/>
</dbReference>
<dbReference type="InterPro" id="IPR037293">
    <property type="entry name" value="Gal_Oxidase_central_sf"/>
</dbReference>
<dbReference type="Proteomes" id="UP000800235">
    <property type="component" value="Unassembled WGS sequence"/>
</dbReference>
<name>A0A9P4TT93_9PEZI</name>
<sequence>MLSNTITIITLALSIFSFPTSSVAEVTTAIAPIAIDQDGWVITTDSAQPGNEAINALDNDEGTFWHSGYGPDVPLPHNLVVDMGNQYMVNGFSYTPRQDGNINGNIGTHSIDYSLDGNTWTTSAQGTWANDDTVKLVNFQETTCRYVRLTATSEAGNRGPWTSAADISLWYDTSFIAPAPQTKGQWALTIDFPVVPVAVAVVYNTGGILAWSSYDPAAFGGTGQTVTALYDPASASVSKELVTNTNHDMFCPGISMDFNGRIVVTGGDDAAKTSIYTPTSATFSSGSDMNVARGYQSSATLSNGRIFTIGGSWSGGVFQKNGEIYNPSNNVWTRLDGADVTPMLTNDAEGVYRADNHGWLFGWKNGAVFQAGPSKAMNWYTTTNNGGVTAAGTRSDSADAMCGIAVMYDAVAGKIFTAGGSPSYQQAAATTNAYIVTIGNVGAQATTTKAASMSYKRIFHNGVALPNGQILVVGGQEYGSPFTDDSSIMYPEIYTPSTNRWAIMAPMSVPRNYHGTAILMADATVLVGGGGLCAGCSMNHYDGQIFVPPYLFTTTGAKAPRPVINSVSTTNVAAGGSITVNTNSAVTAFSIVRLGTTTHTVNTDQRRIPLTPASAGTNSYRLTIPSDNGVALPGYWMLFAMNSAGVPSISKIIKLTG</sequence>
<evidence type="ECO:0000256" key="1">
    <source>
        <dbReference type="ARBA" id="ARBA00022729"/>
    </source>
</evidence>
<dbReference type="SMART" id="SM00612">
    <property type="entry name" value="Kelch"/>
    <property type="match status" value="3"/>
</dbReference>
<dbReference type="AlphaFoldDB" id="A0A9P4TT93"/>
<dbReference type="InterPro" id="IPR011043">
    <property type="entry name" value="Gal_Oxase/kelch_b-propeller"/>
</dbReference>
<dbReference type="Pfam" id="PF00754">
    <property type="entry name" value="F5_F8_type_C"/>
    <property type="match status" value="1"/>
</dbReference>
<evidence type="ECO:0000259" key="3">
    <source>
        <dbReference type="PROSITE" id="PS50022"/>
    </source>
</evidence>
<dbReference type="InterPro" id="IPR013783">
    <property type="entry name" value="Ig-like_fold"/>
</dbReference>
<dbReference type="SUPFAM" id="SSF49785">
    <property type="entry name" value="Galactose-binding domain-like"/>
    <property type="match status" value="1"/>
</dbReference>
<keyword evidence="5" id="KW-1185">Reference proteome</keyword>
<dbReference type="PANTHER" id="PTHR32208:SF68">
    <property type="entry name" value="GALACTOSE OXIDASE"/>
    <property type="match status" value="1"/>
</dbReference>
<keyword evidence="1 2" id="KW-0732">Signal</keyword>
<dbReference type="Pfam" id="PF07250">
    <property type="entry name" value="Glyoxal_oxid_N"/>
    <property type="match status" value="1"/>
</dbReference>
<dbReference type="Gene3D" id="2.130.10.80">
    <property type="entry name" value="Galactose oxidase/kelch, beta-propeller"/>
    <property type="match status" value="1"/>
</dbReference>
<dbReference type="SMART" id="SM00231">
    <property type="entry name" value="FA58C"/>
    <property type="match status" value="1"/>
</dbReference>
<dbReference type="Gene3D" id="2.60.40.10">
    <property type="entry name" value="Immunoglobulins"/>
    <property type="match status" value="1"/>
</dbReference>
<dbReference type="EMBL" id="MU007123">
    <property type="protein sequence ID" value="KAF2418926.1"/>
    <property type="molecule type" value="Genomic_DNA"/>
</dbReference>
<protein>
    <submittedName>
        <fullName evidence="4">Galactose oxidase</fullName>
    </submittedName>
</protein>
<organism evidence="4 5">
    <name type="scientific">Tothia fuscella</name>
    <dbReference type="NCBI Taxonomy" id="1048955"/>
    <lineage>
        <taxon>Eukaryota</taxon>
        <taxon>Fungi</taxon>
        <taxon>Dikarya</taxon>
        <taxon>Ascomycota</taxon>
        <taxon>Pezizomycotina</taxon>
        <taxon>Dothideomycetes</taxon>
        <taxon>Pleosporomycetidae</taxon>
        <taxon>Venturiales</taxon>
        <taxon>Cylindrosympodiaceae</taxon>
        <taxon>Tothia</taxon>
    </lineage>
</organism>
<dbReference type="OrthoDB" id="2019572at2759"/>
<dbReference type="InterPro" id="IPR008979">
    <property type="entry name" value="Galactose-bd-like_sf"/>
</dbReference>
<gene>
    <name evidence="4" type="ORF">EJ08DRAFT_599164</name>
</gene>
<dbReference type="CDD" id="cd02851">
    <property type="entry name" value="E_set_GO_C"/>
    <property type="match status" value="1"/>
</dbReference>
<dbReference type="InterPro" id="IPR000421">
    <property type="entry name" value="FA58C"/>
</dbReference>
<dbReference type="PANTHER" id="PTHR32208">
    <property type="entry name" value="SECRETED PROTEIN-RELATED"/>
    <property type="match status" value="1"/>
</dbReference>
<dbReference type="InterPro" id="IPR015202">
    <property type="entry name" value="GO-like_E_set"/>
</dbReference>
<feature type="domain" description="F5/8 type C" evidence="3">
    <location>
        <begin position="23"/>
        <end position="153"/>
    </location>
</feature>
<feature type="signal peptide" evidence="2">
    <location>
        <begin position="1"/>
        <end position="24"/>
    </location>
</feature>
<dbReference type="SUPFAM" id="SSF50965">
    <property type="entry name" value="Galactose oxidase, central domain"/>
    <property type="match status" value="1"/>
</dbReference>
<feature type="chain" id="PRO_5040233046" evidence="2">
    <location>
        <begin position="25"/>
        <end position="657"/>
    </location>
</feature>
<proteinExistence type="predicted"/>
<dbReference type="InterPro" id="IPR006652">
    <property type="entry name" value="Kelch_1"/>
</dbReference>
<dbReference type="PROSITE" id="PS50022">
    <property type="entry name" value="FA58C_3"/>
    <property type="match status" value="1"/>
</dbReference>
<reference evidence="4" key="1">
    <citation type="journal article" date="2020" name="Stud. Mycol.">
        <title>101 Dothideomycetes genomes: a test case for predicting lifestyles and emergence of pathogens.</title>
        <authorList>
            <person name="Haridas S."/>
            <person name="Albert R."/>
            <person name="Binder M."/>
            <person name="Bloem J."/>
            <person name="Labutti K."/>
            <person name="Salamov A."/>
            <person name="Andreopoulos B."/>
            <person name="Baker S."/>
            <person name="Barry K."/>
            <person name="Bills G."/>
            <person name="Bluhm B."/>
            <person name="Cannon C."/>
            <person name="Castanera R."/>
            <person name="Culley D."/>
            <person name="Daum C."/>
            <person name="Ezra D."/>
            <person name="Gonzalez J."/>
            <person name="Henrissat B."/>
            <person name="Kuo A."/>
            <person name="Liang C."/>
            <person name="Lipzen A."/>
            <person name="Lutzoni F."/>
            <person name="Magnuson J."/>
            <person name="Mondo S."/>
            <person name="Nolan M."/>
            <person name="Ohm R."/>
            <person name="Pangilinan J."/>
            <person name="Park H.-J."/>
            <person name="Ramirez L."/>
            <person name="Alfaro M."/>
            <person name="Sun H."/>
            <person name="Tritt A."/>
            <person name="Yoshinaga Y."/>
            <person name="Zwiers L.-H."/>
            <person name="Turgeon B."/>
            <person name="Goodwin S."/>
            <person name="Spatafora J."/>
            <person name="Crous P."/>
            <person name="Grigoriev I."/>
        </authorList>
    </citation>
    <scope>NUCLEOTIDE SEQUENCE</scope>
    <source>
        <strain evidence="4">CBS 130266</strain>
    </source>
</reference>
<evidence type="ECO:0000313" key="4">
    <source>
        <dbReference type="EMBL" id="KAF2418926.1"/>
    </source>
</evidence>